<organism evidence="1 2">
    <name type="scientific">Microbaculum marinum</name>
    <dbReference type="NCBI Taxonomy" id="1764581"/>
    <lineage>
        <taxon>Bacteria</taxon>
        <taxon>Pseudomonadati</taxon>
        <taxon>Pseudomonadota</taxon>
        <taxon>Alphaproteobacteria</taxon>
        <taxon>Hyphomicrobiales</taxon>
        <taxon>Tepidamorphaceae</taxon>
        <taxon>Microbaculum</taxon>
    </lineage>
</organism>
<reference evidence="1 2" key="1">
    <citation type="submission" date="2024-02" db="EMBL/GenBank/DDBJ databases">
        <title>Genome analysis and characterization of Microbaculum marinisediminis sp. nov., isolated from marine sediment.</title>
        <authorList>
            <person name="Du Z.-J."/>
            <person name="Ye Y.-Q."/>
            <person name="Zhang Z.-R."/>
            <person name="Yuan S.-M."/>
            <person name="Zhang X.-Y."/>
        </authorList>
    </citation>
    <scope>NUCLEOTIDE SEQUENCE [LARGE SCALE GENOMIC DNA]</scope>
    <source>
        <strain evidence="1 2">SDUM1044001</strain>
    </source>
</reference>
<dbReference type="CDD" id="cd17033">
    <property type="entry name" value="DR1245-like"/>
    <property type="match status" value="1"/>
</dbReference>
<dbReference type="InterPro" id="IPR019660">
    <property type="entry name" value="Put_sensory_transdc_reg_YbjN"/>
</dbReference>
<evidence type="ECO:0000313" key="1">
    <source>
        <dbReference type="EMBL" id="MEJ8572221.1"/>
    </source>
</evidence>
<evidence type="ECO:0000313" key="2">
    <source>
        <dbReference type="Proteomes" id="UP001378188"/>
    </source>
</evidence>
<keyword evidence="2" id="KW-1185">Reference proteome</keyword>
<name>A0AAW9RQY9_9HYPH</name>
<comment type="caution">
    <text evidence="1">The sequence shown here is derived from an EMBL/GenBank/DDBJ whole genome shotgun (WGS) entry which is preliminary data.</text>
</comment>
<dbReference type="Proteomes" id="UP001378188">
    <property type="component" value="Unassembled WGS sequence"/>
</dbReference>
<dbReference type="AlphaFoldDB" id="A0AAW9RQY9"/>
<proteinExistence type="predicted"/>
<dbReference type="RefSeq" id="WP_340329913.1">
    <property type="nucleotide sequence ID" value="NZ_JAZHOF010000004.1"/>
</dbReference>
<protein>
    <submittedName>
        <fullName evidence="1">YbjN domain-containing protein</fullName>
    </submittedName>
</protein>
<sequence length="166" mass="18847">MTLVVEFQTERLINPVDTIEQIAAVNDWAFDRSGDHEITISVAGNWTDYHISFTWMDDLEALHLACAFDLKVPDVRRREVVDLMARINEQLWIGHFDLWAQEGVVIFRHALPLAGTETSPRQCEALLDAAVDTCERYFQAYQFVVWAGKTAEEAIESALFETAGEA</sequence>
<dbReference type="Pfam" id="PF10722">
    <property type="entry name" value="YbjN"/>
    <property type="match status" value="1"/>
</dbReference>
<gene>
    <name evidence="1" type="ORF">V3328_12095</name>
</gene>
<accession>A0AAW9RQY9</accession>
<dbReference type="EMBL" id="JAZHOF010000004">
    <property type="protein sequence ID" value="MEJ8572221.1"/>
    <property type="molecule type" value="Genomic_DNA"/>
</dbReference>